<evidence type="ECO:0000259" key="2">
    <source>
        <dbReference type="PROSITE" id="PS50994"/>
    </source>
</evidence>
<dbReference type="PANTHER" id="PTHR35004">
    <property type="entry name" value="TRANSPOSASE RV3428C-RELATED"/>
    <property type="match status" value="1"/>
</dbReference>
<evidence type="ECO:0000256" key="1">
    <source>
        <dbReference type="ARBA" id="ARBA00009277"/>
    </source>
</evidence>
<name>A0A644W6M5_9ZZZZ</name>
<dbReference type="GO" id="GO:0015074">
    <property type="term" value="P:DNA integration"/>
    <property type="evidence" value="ECO:0007669"/>
    <property type="project" value="InterPro"/>
</dbReference>
<dbReference type="InterPro" id="IPR054353">
    <property type="entry name" value="IstA-like_C"/>
</dbReference>
<dbReference type="PROSITE" id="PS50994">
    <property type="entry name" value="INTEGRASE"/>
    <property type="match status" value="1"/>
</dbReference>
<accession>A0A644W6M5</accession>
<protein>
    <submittedName>
        <fullName evidence="3">IS21 family transposase ISPpu7</fullName>
    </submittedName>
</protein>
<gene>
    <name evidence="3" type="ORF">SDC9_45627</name>
</gene>
<organism evidence="3">
    <name type="scientific">bioreactor metagenome</name>
    <dbReference type="NCBI Taxonomy" id="1076179"/>
    <lineage>
        <taxon>unclassified sequences</taxon>
        <taxon>metagenomes</taxon>
        <taxon>ecological metagenomes</taxon>
    </lineage>
</organism>
<proteinExistence type="inferred from homology"/>
<dbReference type="InterPro" id="IPR001584">
    <property type="entry name" value="Integrase_cat-core"/>
</dbReference>
<dbReference type="Gene3D" id="3.30.420.10">
    <property type="entry name" value="Ribonuclease H-like superfamily/Ribonuclease H"/>
    <property type="match status" value="1"/>
</dbReference>
<dbReference type="PANTHER" id="PTHR35004:SF8">
    <property type="entry name" value="TRANSPOSASE RV3428C-RELATED"/>
    <property type="match status" value="1"/>
</dbReference>
<sequence length="341" mass="39499">MGCSQLTYVEAVASQRREDLIKACENSLLFYGGVPQVIVPDNLRSAVTKGSKYEAIINPEFALFAEHYGTIIIPARAYKPRDKSLVEGVVKLVYSSIYTKLEGEVFRDLESINIAIRVLLEDYNNAFFSKRDYSRMEQFEEIEKMALGKLNPIRYKIKVQVIVTVMKNAHVRLAEDIHYYSVPYIYIGKKVKILYTTTDIEIFYRYELIAKHTRSKKKYQYTTNPEHLATKHQFVTEWSPEKFITQASAIHEDVASYIGKILEHKPYPEQAYKSCSGILSFARRVGEERLIDACRWADSLGQYSYLIIEEILNKKLDKLKPEAESVDIPSHNNIRGKEYYK</sequence>
<dbReference type="GO" id="GO:0003676">
    <property type="term" value="F:nucleic acid binding"/>
    <property type="evidence" value="ECO:0007669"/>
    <property type="project" value="InterPro"/>
</dbReference>
<reference evidence="3" key="1">
    <citation type="submission" date="2019-08" db="EMBL/GenBank/DDBJ databases">
        <authorList>
            <person name="Kucharzyk K."/>
            <person name="Murdoch R.W."/>
            <person name="Higgins S."/>
            <person name="Loffler F."/>
        </authorList>
    </citation>
    <scope>NUCLEOTIDE SEQUENCE</scope>
</reference>
<comment type="caution">
    <text evidence="3">The sequence shown here is derived from an EMBL/GenBank/DDBJ whole genome shotgun (WGS) entry which is preliminary data.</text>
</comment>
<dbReference type="InterPro" id="IPR036397">
    <property type="entry name" value="RNaseH_sf"/>
</dbReference>
<evidence type="ECO:0000313" key="3">
    <source>
        <dbReference type="EMBL" id="MPL99409.1"/>
    </source>
</evidence>
<feature type="domain" description="Integrase catalytic" evidence="2">
    <location>
        <begin position="1"/>
        <end position="146"/>
    </location>
</feature>
<dbReference type="Pfam" id="PF22483">
    <property type="entry name" value="Mu-transpos_C_2"/>
    <property type="match status" value="1"/>
</dbReference>
<dbReference type="SUPFAM" id="SSF53098">
    <property type="entry name" value="Ribonuclease H-like"/>
    <property type="match status" value="1"/>
</dbReference>
<dbReference type="InterPro" id="IPR012337">
    <property type="entry name" value="RNaseH-like_sf"/>
</dbReference>
<dbReference type="AlphaFoldDB" id="A0A644W6M5"/>
<dbReference type="EMBL" id="VSSQ01000665">
    <property type="protein sequence ID" value="MPL99409.1"/>
    <property type="molecule type" value="Genomic_DNA"/>
</dbReference>
<comment type="similarity">
    <text evidence="1">Belongs to the transposase IS21/IS408/IS1162 family.</text>
</comment>